<protein>
    <submittedName>
        <fullName evidence="1">Uncharacterized protein</fullName>
    </submittedName>
</protein>
<organism evidence="1 2">
    <name type="scientific">Kribbella caucasensis</name>
    <dbReference type="NCBI Taxonomy" id="2512215"/>
    <lineage>
        <taxon>Bacteria</taxon>
        <taxon>Bacillati</taxon>
        <taxon>Actinomycetota</taxon>
        <taxon>Actinomycetes</taxon>
        <taxon>Propionibacteriales</taxon>
        <taxon>Kribbellaceae</taxon>
        <taxon>Kribbella</taxon>
    </lineage>
</organism>
<dbReference type="Proteomes" id="UP000295388">
    <property type="component" value="Unassembled WGS sequence"/>
</dbReference>
<keyword evidence="2" id="KW-1185">Reference proteome</keyword>
<evidence type="ECO:0000313" key="2">
    <source>
        <dbReference type="Proteomes" id="UP000295388"/>
    </source>
</evidence>
<sequence length="97" mass="10512">MTETGNKSAQPDPRWSFDDERAFESARNRIGAVIAAYSARIGAAEAAGNDAEADRLADVSAEYEELRRNLSPDAKDEIARINAEFSGLLARVRAGEV</sequence>
<gene>
    <name evidence="1" type="ORF">EV643_102256</name>
</gene>
<comment type="caution">
    <text evidence="1">The sequence shown here is derived from an EMBL/GenBank/DDBJ whole genome shotgun (WGS) entry which is preliminary data.</text>
</comment>
<name>A0A4R6KLK0_9ACTN</name>
<reference evidence="1 2" key="1">
    <citation type="submission" date="2019-03" db="EMBL/GenBank/DDBJ databases">
        <title>Genomic Encyclopedia of Type Strains, Phase III (KMG-III): the genomes of soil and plant-associated and newly described type strains.</title>
        <authorList>
            <person name="Whitman W."/>
        </authorList>
    </citation>
    <scope>NUCLEOTIDE SEQUENCE [LARGE SCALE GENOMIC DNA]</scope>
    <source>
        <strain evidence="1 2">VKM Ac-2527</strain>
    </source>
</reference>
<evidence type="ECO:0000313" key="1">
    <source>
        <dbReference type="EMBL" id="TDO52417.1"/>
    </source>
</evidence>
<dbReference type="EMBL" id="SNWQ01000002">
    <property type="protein sequence ID" value="TDO52417.1"/>
    <property type="molecule type" value="Genomic_DNA"/>
</dbReference>
<dbReference type="RefSeq" id="WP_133798834.1">
    <property type="nucleotide sequence ID" value="NZ_SNWQ01000002.1"/>
</dbReference>
<dbReference type="OrthoDB" id="3830465at2"/>
<dbReference type="AlphaFoldDB" id="A0A4R6KLK0"/>
<proteinExistence type="predicted"/>
<accession>A0A4R6KLK0</accession>